<protein>
    <submittedName>
        <fullName evidence="1">Uncharacterized protein</fullName>
    </submittedName>
</protein>
<evidence type="ECO:0000313" key="1">
    <source>
        <dbReference type="EMBL" id="MBO8223088.1"/>
    </source>
</evidence>
<evidence type="ECO:0000313" key="2">
    <source>
        <dbReference type="Proteomes" id="UP000666562"/>
    </source>
</evidence>
<gene>
    <name evidence="1" type="ORF">HA142_06135</name>
</gene>
<sequence>MISGSICISLNAKNTIQEESIDKLKDILQKWFEEDGEDADFRFDKNEFLLEAGFALFGHGDNFWDWLEIQMKKEDHPERELDDNLSEILVNSKILGYSYEVESNRYMDKVEKGAKEKVFKRFINKKFDCSLVELFEKFSAFELKLNESKKVGCVNIKLEEISTDSDKLLYLYSIQGCYLMIDVEKREEIFFSGYDAEYSTIDQILDAIENGDIDDDFNYDWIAEGEIIYEMIGYEDEFYEPYK</sequence>
<comment type="caution">
    <text evidence="1">The sequence shown here is derived from an EMBL/GenBank/DDBJ whole genome shotgun (WGS) entry which is preliminary data.</text>
</comment>
<dbReference type="RefSeq" id="WP_209044419.1">
    <property type="nucleotide sequence ID" value="NZ_JAAORC010000002.1"/>
</dbReference>
<name>A0A8I1X5U2_PROMR</name>
<dbReference type="Proteomes" id="UP000666562">
    <property type="component" value="Unassembled WGS sequence"/>
</dbReference>
<accession>A0A8I1X5U2</accession>
<dbReference type="AlphaFoldDB" id="A0A8I1X5U2"/>
<organism evidence="1 2">
    <name type="scientific">Prochlorococcus marinus str. XMU1401</name>
    <dbReference type="NCBI Taxonomy" id="2052594"/>
    <lineage>
        <taxon>Bacteria</taxon>
        <taxon>Bacillati</taxon>
        <taxon>Cyanobacteriota</taxon>
        <taxon>Cyanophyceae</taxon>
        <taxon>Synechococcales</taxon>
        <taxon>Prochlorococcaceae</taxon>
        <taxon>Prochlorococcus</taxon>
    </lineage>
</organism>
<reference evidence="1" key="1">
    <citation type="submission" date="2020-03" db="EMBL/GenBank/DDBJ databases">
        <title>Genome differentiation and subclade ecological adaptation of Prochlorococcus HLII clade in the global ocean.</title>
        <authorList>
            <person name="Yan W."/>
            <person name="Fen X."/>
            <person name="Zhang W."/>
        </authorList>
    </citation>
    <scope>NUCLEOTIDE SEQUENCE</scope>
    <source>
        <strain evidence="1">XMU1401</strain>
    </source>
</reference>
<dbReference type="EMBL" id="JAAORC010000002">
    <property type="protein sequence ID" value="MBO8223088.1"/>
    <property type="molecule type" value="Genomic_DNA"/>
</dbReference>
<proteinExistence type="predicted"/>